<dbReference type="SUPFAM" id="SSF52540">
    <property type="entry name" value="P-loop containing nucleoside triphosphate hydrolases"/>
    <property type="match status" value="1"/>
</dbReference>
<protein>
    <submittedName>
        <fullName evidence="3">Uncharacterized protein YhaN</fullName>
    </submittedName>
</protein>
<keyword evidence="1" id="KW-0175">Coiled coil</keyword>
<feature type="coiled-coil region" evidence="1">
    <location>
        <begin position="282"/>
        <end position="309"/>
    </location>
</feature>
<feature type="coiled-coil region" evidence="1">
    <location>
        <begin position="584"/>
        <end position="625"/>
    </location>
</feature>
<name>A0A2T1ACM9_TRISK</name>
<dbReference type="Gene3D" id="3.40.50.300">
    <property type="entry name" value="P-loop containing nucleotide triphosphate hydrolases"/>
    <property type="match status" value="2"/>
</dbReference>
<sequence>MRIQRLSLDRFGHFTNRQFDFGAAGDGHDFHIIYGPNEAGKTTTMEAVLRLFYGFPTRESYAFKHPRKNLKISAMLDFDGELRNFTRLPTSNGALVDDTGTPVPEAALSAHLAGLSELDYRRLLCLDDETIERGGEEIANAEGDIGRLLFSAAAGVADLSSVLDGIRERADALWKKRGRTTRIAELKRALMEVEKDIKARDVTASAWKALKRDLGKAQVAEQAARTARDALNRAKARTEAQRRALPLIAEIRELEQNIAPWSDYPEHLDFHPERLIELRSDRGVATQNIARLTDEIAALEKDRAALAVAPERLELATALEALEDLAARDRTAHLDLKRRQDEHQAAETAMRQAAVDLGITSPDTDLQDLILSSADIAELETAGERLRLAISKEAAEADEVVELQERVDAATQALQADMPSSEAPEKVGDILLRFDADSLAPAHAAALQAIGVAQAKLRRDLSALALNGVTFDAPPVCPSSRQQAIIWSERHQDVLRELRKTTDKRDEYLEDAEARAAHANALTRSAKVVSDAESEELRGLRDARWSEHLAALDTGTANSFHTAMQLHDNAADARLAQHRELAQLREISQAEAEARARAAQTETRLASLRQELSTIEAAVHAAATQVGLAASIMPAEWLEWVHRHEVASDDAQALWETQEAHQSTLQRADALMAELSAVLPVAPADLDIALKTARRLAEEERKRAEMRVKAEHVLQQAQRDLCRRRERHADALKAKESADRTWRALVNDLAGALLSPERLMASLEPLRALREYEKTRANAARRVTTMQADQRQFITEISTLAHAHDVPAQTTAAEAYAALKSLAEDARLAREKREAIDTAITAAKADKDTHTKAQNAIDQEVAAIASIFPKPDALQDVDRLREVVTRAQKVIEDRALLEKRTREVLSELETTDMEAARAELSQTSVTALEAALESHGSDLAHAEEELTRSIQARVTAEHALAAIKGDDAVATLVEQKAMLELQLEDAAVEHLELSLGHHLASDAIRRYRDSHRSGMLTATEQCFSSLTHGAYPSLSTQIDKDSEVLLAVDNNGVSKRADEMSKGTRFQLYLALRAAAHDQLVAQGTTLPFFCDDIFETFDEARTSAACRVMETIGGRGQAIYLTHHRHVVEIAKAVCTTPPIVHEL</sequence>
<proteinExistence type="predicted"/>
<evidence type="ECO:0000259" key="2">
    <source>
        <dbReference type="Pfam" id="PF13514"/>
    </source>
</evidence>
<dbReference type="PANTHER" id="PTHR41259:SF1">
    <property type="entry name" value="DOUBLE-STRAND BREAK REPAIR RAD50 ATPASE, PUTATIVE-RELATED"/>
    <property type="match status" value="1"/>
</dbReference>
<dbReference type="InterPro" id="IPR027417">
    <property type="entry name" value="P-loop_NTPase"/>
</dbReference>
<comment type="caution">
    <text evidence="3">The sequence shown here is derived from an EMBL/GenBank/DDBJ whole genome shotgun (WGS) entry which is preliminary data.</text>
</comment>
<reference evidence="3 4" key="1">
    <citation type="submission" date="2018-03" db="EMBL/GenBank/DDBJ databases">
        <title>Genomic Encyclopedia of Archaeal and Bacterial Type Strains, Phase II (KMG-II): from individual species to whole genera.</title>
        <authorList>
            <person name="Goeker M."/>
        </authorList>
    </citation>
    <scope>NUCLEOTIDE SEQUENCE [LARGE SCALE GENOMIC DNA]</scope>
    <source>
        <strain evidence="3 4">DSM 25328</strain>
    </source>
</reference>
<evidence type="ECO:0000313" key="4">
    <source>
        <dbReference type="Proteomes" id="UP000237718"/>
    </source>
</evidence>
<evidence type="ECO:0000256" key="1">
    <source>
        <dbReference type="SAM" id="Coils"/>
    </source>
</evidence>
<accession>A0A2T1ACM9</accession>
<feature type="domain" description="YhaN AAA" evidence="2">
    <location>
        <begin position="1"/>
        <end position="207"/>
    </location>
</feature>
<dbReference type="PANTHER" id="PTHR41259">
    <property type="entry name" value="DOUBLE-STRAND BREAK REPAIR RAD50 ATPASE, PUTATIVE-RELATED"/>
    <property type="match status" value="1"/>
</dbReference>
<dbReference type="InterPro" id="IPR038734">
    <property type="entry name" value="YhaN_AAA"/>
</dbReference>
<dbReference type="AlphaFoldDB" id="A0A2T1ACM9"/>
<dbReference type="EMBL" id="PVUF01000010">
    <property type="protein sequence ID" value="PRZ46353.1"/>
    <property type="molecule type" value="Genomic_DNA"/>
</dbReference>
<dbReference type="Proteomes" id="UP000237718">
    <property type="component" value="Unassembled WGS sequence"/>
</dbReference>
<dbReference type="RefSeq" id="WP_106164486.1">
    <property type="nucleotide sequence ID" value="NZ_PVUF01000010.1"/>
</dbReference>
<gene>
    <name evidence="3" type="ORF">CLV89_11021</name>
</gene>
<dbReference type="Pfam" id="PF13514">
    <property type="entry name" value="AAA_27"/>
    <property type="match status" value="1"/>
</dbReference>
<organism evidence="3 4">
    <name type="scientific">Tritonibacter scottomollicae</name>
    <name type="common">Epibacterium scottomollicae</name>
    <dbReference type="NCBI Taxonomy" id="483013"/>
    <lineage>
        <taxon>Bacteria</taxon>
        <taxon>Pseudomonadati</taxon>
        <taxon>Pseudomonadota</taxon>
        <taxon>Alphaproteobacteria</taxon>
        <taxon>Rhodobacterales</taxon>
        <taxon>Paracoccaceae</taxon>
        <taxon>Tritonibacter</taxon>
    </lineage>
</organism>
<dbReference type="OrthoDB" id="9764467at2"/>
<evidence type="ECO:0000313" key="3">
    <source>
        <dbReference type="EMBL" id="PRZ46353.1"/>
    </source>
</evidence>